<evidence type="ECO:0000256" key="12">
    <source>
        <dbReference type="ARBA" id="ARBA00023136"/>
    </source>
</evidence>
<dbReference type="EMBL" id="BMKW01000001">
    <property type="protein sequence ID" value="GGI99279.1"/>
    <property type="molecule type" value="Genomic_DNA"/>
</dbReference>
<keyword evidence="8 13" id="KW-0812">Transmembrane</keyword>
<evidence type="ECO:0000313" key="15">
    <source>
        <dbReference type="Proteomes" id="UP000661507"/>
    </source>
</evidence>
<name>A0A917K363_9PROT</name>
<protein>
    <recommendedName>
        <fullName evidence="5">Sec translocon accessory complex subunit YajC</fullName>
    </recommendedName>
</protein>
<evidence type="ECO:0000256" key="8">
    <source>
        <dbReference type="ARBA" id="ARBA00022692"/>
    </source>
</evidence>
<gene>
    <name evidence="14" type="ORF">GCM10011320_02480</name>
</gene>
<accession>A0A917K363</accession>
<dbReference type="SMART" id="SM01323">
    <property type="entry name" value="YajC"/>
    <property type="match status" value="1"/>
</dbReference>
<evidence type="ECO:0000256" key="3">
    <source>
        <dbReference type="ARBA" id="ARBA00006742"/>
    </source>
</evidence>
<evidence type="ECO:0000313" key="14">
    <source>
        <dbReference type="EMBL" id="GGI99279.1"/>
    </source>
</evidence>
<dbReference type="AlphaFoldDB" id="A0A917K363"/>
<evidence type="ECO:0000256" key="11">
    <source>
        <dbReference type="ARBA" id="ARBA00023010"/>
    </source>
</evidence>
<sequence length="189" mass="20261">MPDEGIRGGQLQRGDRWRGQALKRFGDAGEGGQQGGIIHGFPGIGRDAIDGKGRAARFRAITPEDGTSTMWNPFAISVAHAQDAAGGAAGIAMQIMPLVLIFVVFYFLLIRPQQKKMKDHREMLTQLKRNDRVVTAGGIVATITKVKEGSDEIEAEIAPNVRVMLVRGTITSVVRPQAANDQGSAVKSG</sequence>
<evidence type="ECO:0000256" key="1">
    <source>
        <dbReference type="ARBA" id="ARBA00002061"/>
    </source>
</evidence>
<dbReference type="Pfam" id="PF02699">
    <property type="entry name" value="YajC"/>
    <property type="match status" value="1"/>
</dbReference>
<dbReference type="PRINTS" id="PR01853">
    <property type="entry name" value="YAJCTRNLCASE"/>
</dbReference>
<comment type="subunit">
    <text evidence="4">Part of the SecDF-YidC-YajC translocase complex. The SecDF-YidC-YajC translocase forms a supercomplex with SecYEG, called the holo-translocon (HTL).</text>
</comment>
<dbReference type="Proteomes" id="UP000661507">
    <property type="component" value="Unassembled WGS sequence"/>
</dbReference>
<evidence type="ECO:0000256" key="13">
    <source>
        <dbReference type="SAM" id="Phobius"/>
    </source>
</evidence>
<comment type="similarity">
    <text evidence="3">Belongs to the YajC family.</text>
</comment>
<comment type="subcellular location">
    <subcellularLocation>
        <location evidence="2">Cell membrane</location>
        <topology evidence="2">Single-pass membrane protein</topology>
    </subcellularLocation>
</comment>
<keyword evidence="7" id="KW-1003">Cell membrane</keyword>
<dbReference type="GO" id="GO:0005886">
    <property type="term" value="C:plasma membrane"/>
    <property type="evidence" value="ECO:0007669"/>
    <property type="project" value="UniProtKB-SubCell"/>
</dbReference>
<dbReference type="GO" id="GO:0015031">
    <property type="term" value="P:protein transport"/>
    <property type="evidence" value="ECO:0007669"/>
    <property type="project" value="UniProtKB-KW"/>
</dbReference>
<keyword evidence="12 13" id="KW-0472">Membrane</keyword>
<keyword evidence="6" id="KW-0813">Transport</keyword>
<evidence type="ECO:0000256" key="4">
    <source>
        <dbReference type="ARBA" id="ARBA00011718"/>
    </source>
</evidence>
<dbReference type="PANTHER" id="PTHR33909:SF1">
    <property type="entry name" value="SEC TRANSLOCON ACCESSORY COMPLEX SUBUNIT YAJC"/>
    <property type="match status" value="1"/>
</dbReference>
<dbReference type="PANTHER" id="PTHR33909">
    <property type="entry name" value="SEC TRANSLOCON ACCESSORY COMPLEX SUBUNIT YAJC"/>
    <property type="match status" value="1"/>
</dbReference>
<comment type="caution">
    <text evidence="14">The sequence shown here is derived from an EMBL/GenBank/DDBJ whole genome shotgun (WGS) entry which is preliminary data.</text>
</comment>
<feature type="transmembrane region" description="Helical" evidence="13">
    <location>
        <begin position="91"/>
        <end position="110"/>
    </location>
</feature>
<comment type="function">
    <text evidence="1">The SecYEG-SecDF-YajC-YidC holo-translocon (HTL) protein secretase/insertase is a supercomplex required for protein secretion, insertion of proteins into membranes, and assembly of membrane protein complexes. While the SecYEG complex is essential for assembly of a number of proteins and complexes, the SecDF-YajC-YidC subcomplex facilitates these functions.</text>
</comment>
<dbReference type="InterPro" id="IPR003849">
    <property type="entry name" value="Preprotein_translocase_YajC"/>
</dbReference>
<keyword evidence="11" id="KW-0811">Translocation</keyword>
<dbReference type="NCBIfam" id="TIGR00739">
    <property type="entry name" value="yajC"/>
    <property type="match status" value="1"/>
</dbReference>
<keyword evidence="9" id="KW-0653">Protein transport</keyword>
<organism evidence="14 15">
    <name type="scientific">Neoroseomonas lacus</name>
    <dbReference type="NCBI Taxonomy" id="287609"/>
    <lineage>
        <taxon>Bacteria</taxon>
        <taxon>Pseudomonadati</taxon>
        <taxon>Pseudomonadota</taxon>
        <taxon>Alphaproteobacteria</taxon>
        <taxon>Acetobacterales</taxon>
        <taxon>Acetobacteraceae</taxon>
        <taxon>Neoroseomonas</taxon>
    </lineage>
</organism>
<evidence type="ECO:0000256" key="2">
    <source>
        <dbReference type="ARBA" id="ARBA00004162"/>
    </source>
</evidence>
<reference evidence="14" key="1">
    <citation type="journal article" date="2014" name="Int. J. Syst. Evol. Microbiol.">
        <title>Complete genome sequence of Corynebacterium casei LMG S-19264T (=DSM 44701T), isolated from a smear-ripened cheese.</title>
        <authorList>
            <consortium name="US DOE Joint Genome Institute (JGI-PGF)"/>
            <person name="Walter F."/>
            <person name="Albersmeier A."/>
            <person name="Kalinowski J."/>
            <person name="Ruckert C."/>
        </authorList>
    </citation>
    <scope>NUCLEOTIDE SEQUENCE</scope>
    <source>
        <strain evidence="14">CGMCC 1.3617</strain>
    </source>
</reference>
<reference evidence="14" key="2">
    <citation type="submission" date="2020-09" db="EMBL/GenBank/DDBJ databases">
        <authorList>
            <person name="Sun Q."/>
            <person name="Zhou Y."/>
        </authorList>
    </citation>
    <scope>NUCLEOTIDE SEQUENCE</scope>
    <source>
        <strain evidence="14">CGMCC 1.3617</strain>
    </source>
</reference>
<proteinExistence type="inferred from homology"/>
<evidence type="ECO:0000256" key="10">
    <source>
        <dbReference type="ARBA" id="ARBA00022989"/>
    </source>
</evidence>
<evidence type="ECO:0000256" key="5">
    <source>
        <dbReference type="ARBA" id="ARBA00014962"/>
    </source>
</evidence>
<keyword evidence="15" id="KW-1185">Reference proteome</keyword>
<evidence type="ECO:0000256" key="9">
    <source>
        <dbReference type="ARBA" id="ARBA00022927"/>
    </source>
</evidence>
<keyword evidence="10 13" id="KW-1133">Transmembrane helix</keyword>
<evidence type="ECO:0000256" key="6">
    <source>
        <dbReference type="ARBA" id="ARBA00022448"/>
    </source>
</evidence>
<evidence type="ECO:0000256" key="7">
    <source>
        <dbReference type="ARBA" id="ARBA00022475"/>
    </source>
</evidence>